<evidence type="ECO:0000259" key="2">
    <source>
        <dbReference type="Pfam" id="PF02518"/>
    </source>
</evidence>
<protein>
    <submittedName>
        <fullName evidence="3">Signal transduction histidine kinase</fullName>
    </submittedName>
</protein>
<dbReference type="GO" id="GO:0016301">
    <property type="term" value="F:kinase activity"/>
    <property type="evidence" value="ECO:0007669"/>
    <property type="project" value="UniProtKB-KW"/>
</dbReference>
<feature type="transmembrane region" description="Helical" evidence="1">
    <location>
        <begin position="466"/>
        <end position="487"/>
    </location>
</feature>
<dbReference type="Proteomes" id="UP000294856">
    <property type="component" value="Unassembled WGS sequence"/>
</dbReference>
<proteinExistence type="predicted"/>
<reference evidence="3 4" key="1">
    <citation type="submission" date="2019-03" db="EMBL/GenBank/DDBJ databases">
        <title>Genomic Encyclopedia of Type Strains, Phase IV (KMG-IV): sequencing the most valuable type-strain genomes for metagenomic binning, comparative biology and taxonomic classification.</title>
        <authorList>
            <person name="Goeker M."/>
        </authorList>
    </citation>
    <scope>NUCLEOTIDE SEQUENCE [LARGE SCALE GENOMIC DNA]</scope>
    <source>
        <strain evidence="3 4">DSM 44684</strain>
    </source>
</reference>
<dbReference type="Pfam" id="PF02518">
    <property type="entry name" value="HATPase_c"/>
    <property type="match status" value="1"/>
</dbReference>
<evidence type="ECO:0000313" key="3">
    <source>
        <dbReference type="EMBL" id="TCJ97195.1"/>
    </source>
</evidence>
<keyword evidence="3" id="KW-0808">Transferase</keyword>
<feature type="transmembrane region" description="Helical" evidence="1">
    <location>
        <begin position="111"/>
        <end position="130"/>
    </location>
</feature>
<feature type="transmembrane region" description="Helical" evidence="1">
    <location>
        <begin position="87"/>
        <end position="105"/>
    </location>
</feature>
<dbReference type="InterPro" id="IPR036890">
    <property type="entry name" value="HATPase_C_sf"/>
</dbReference>
<evidence type="ECO:0000256" key="1">
    <source>
        <dbReference type="SAM" id="Phobius"/>
    </source>
</evidence>
<dbReference type="STRING" id="1210063.GCA_001612665_00896"/>
<feature type="transmembrane region" description="Helical" evidence="1">
    <location>
        <begin position="437"/>
        <end position="459"/>
    </location>
</feature>
<organism evidence="3 4">
    <name type="scientific">Nocardia alba</name>
    <dbReference type="NCBI Taxonomy" id="225051"/>
    <lineage>
        <taxon>Bacteria</taxon>
        <taxon>Bacillati</taxon>
        <taxon>Actinomycetota</taxon>
        <taxon>Actinomycetes</taxon>
        <taxon>Mycobacteriales</taxon>
        <taxon>Nocardiaceae</taxon>
        <taxon>Nocardia</taxon>
    </lineage>
</organism>
<feature type="transmembrane region" description="Helical" evidence="1">
    <location>
        <begin position="135"/>
        <end position="152"/>
    </location>
</feature>
<sequence length="737" mass="78614">MVAREEMNRAARESAHASYEQVLRSLARLIAVAFGAYALLLASRIIVDSAFVAWWWTIASVLAVLVAPAVLLFQSAQTRSVAALRRIAMSVPAMFLGVALLWPLAWNGTPLPGSLWLSFVPGLAAMSAALAWQSWFAVLYLLVATGAVQLLNQNRASTANFAFGLEMLYSFGFSLVFVAMVLEGLRTARMLDRTRTATLHQAEATAAAETRAAQRRIHDNVVHDWAIATLLAAVQLQDSERTRREARFTLAKMDAMPLVSSARPVTAEAVVESLRSAIAEVAPAIVVEAVMTAEHSELDADAVRAAVTGAAEAVRNSVRHSHTGVRCSVHAVVGACEFRVTVSDDGPGFDPSATPAGRFGIRGTIRQLEHIDGGTVAVESAPGEGTRVQLAWRRPVAAGGPDIRQFLGIRTRSAVLVAATYLVGIAALAVMSTHGALGIAAVIALLSYSAMAVWFVMAAHDPVSRWVGLGVALGPVGTAVAVWGSAALHSPEQLWPASATAAIYALLILRGRPAMAWCGQVGVVAVCTVWAANEGFDAVPLVVSRLADFAPMVGATAFARIVRPRLQHIVELREESVQLARRESVARAAVAERRQRRRAFDLIARPILTEIAHSDSLTDRARRASILLEARLRDELRGGILSTPVLAQAIHLARERGVEVLLYDDHGADDCPIDTRTELFAAVTTELAAAEAGQFIVRIGPPGRDLLATVVARTPEGTRRRSIARTASVARAATGSA</sequence>
<name>A0A4V2PBF3_9NOCA</name>
<dbReference type="EMBL" id="SMFR01000002">
    <property type="protein sequence ID" value="TCJ97195.1"/>
    <property type="molecule type" value="Genomic_DNA"/>
</dbReference>
<keyword evidence="1" id="KW-0812">Transmembrane</keyword>
<gene>
    <name evidence="3" type="ORF">DFR71_3234</name>
</gene>
<comment type="caution">
    <text evidence="3">The sequence shown here is derived from an EMBL/GenBank/DDBJ whole genome shotgun (WGS) entry which is preliminary data.</text>
</comment>
<keyword evidence="1" id="KW-0472">Membrane</keyword>
<feature type="domain" description="Histidine kinase/HSP90-like ATPase" evidence="2">
    <location>
        <begin position="311"/>
        <end position="392"/>
    </location>
</feature>
<dbReference type="InterPro" id="IPR003594">
    <property type="entry name" value="HATPase_dom"/>
</dbReference>
<dbReference type="SUPFAM" id="SSF55874">
    <property type="entry name" value="ATPase domain of HSP90 chaperone/DNA topoisomerase II/histidine kinase"/>
    <property type="match status" value="1"/>
</dbReference>
<feature type="transmembrane region" description="Helical" evidence="1">
    <location>
        <begin position="413"/>
        <end position="431"/>
    </location>
</feature>
<evidence type="ECO:0000313" key="4">
    <source>
        <dbReference type="Proteomes" id="UP000294856"/>
    </source>
</evidence>
<feature type="transmembrane region" description="Helical" evidence="1">
    <location>
        <begin position="167"/>
        <end position="185"/>
    </location>
</feature>
<dbReference type="CDD" id="cd16917">
    <property type="entry name" value="HATPase_UhpB-NarQ-NarX-like"/>
    <property type="match status" value="1"/>
</dbReference>
<feature type="transmembrane region" description="Helical" evidence="1">
    <location>
        <begin position="26"/>
        <end position="47"/>
    </location>
</feature>
<keyword evidence="3" id="KW-0418">Kinase</keyword>
<feature type="transmembrane region" description="Helical" evidence="1">
    <location>
        <begin position="53"/>
        <end position="75"/>
    </location>
</feature>
<keyword evidence="1" id="KW-1133">Transmembrane helix</keyword>
<keyword evidence="4" id="KW-1185">Reference proteome</keyword>
<accession>A0A4V2PBF3</accession>
<dbReference type="Gene3D" id="3.30.565.10">
    <property type="entry name" value="Histidine kinase-like ATPase, C-terminal domain"/>
    <property type="match status" value="1"/>
</dbReference>
<dbReference type="RefSeq" id="WP_067446214.1">
    <property type="nucleotide sequence ID" value="NZ_SMFR01000002.1"/>
</dbReference>
<dbReference type="AlphaFoldDB" id="A0A4V2PBF3"/>